<name>A0A0G0M2V9_UNCC2</name>
<gene>
    <name evidence="1" type="ORF">UT18_C0009G0056</name>
</gene>
<protein>
    <submittedName>
        <fullName evidence="1">Uncharacterized protein</fullName>
    </submittedName>
</protein>
<reference evidence="1 2" key="1">
    <citation type="journal article" date="2015" name="Nature">
        <title>rRNA introns, odd ribosomes, and small enigmatic genomes across a large radiation of phyla.</title>
        <authorList>
            <person name="Brown C.T."/>
            <person name="Hug L.A."/>
            <person name="Thomas B.C."/>
            <person name="Sharon I."/>
            <person name="Castelle C.J."/>
            <person name="Singh A."/>
            <person name="Wilkins M.J."/>
            <person name="Williams K.H."/>
            <person name="Banfield J.F."/>
        </authorList>
    </citation>
    <scope>NUCLEOTIDE SEQUENCE [LARGE SCALE GENOMIC DNA]</scope>
</reference>
<sequence>MKKIFPIFLVSLGAVFLFFHWQDQKNMTLKVINNYPYYEKTAFDMARLNYEDHFLKLKKIVISFGGPGDPIAYYVYSSKYSPKAYIAVHLKNGNQAVPEEKIKNYIEQNVLKGDDLSSADFVEFTKNNLGKKTYLTEIEKQNSQIKFKACNIGKNGSIICA</sequence>
<dbReference type="Proteomes" id="UP000034207">
    <property type="component" value="Unassembled WGS sequence"/>
</dbReference>
<evidence type="ECO:0000313" key="2">
    <source>
        <dbReference type="Proteomes" id="UP000034207"/>
    </source>
</evidence>
<evidence type="ECO:0000313" key="1">
    <source>
        <dbReference type="EMBL" id="KKQ94645.1"/>
    </source>
</evidence>
<accession>A0A0G0M2V9</accession>
<proteinExistence type="predicted"/>
<dbReference type="AlphaFoldDB" id="A0A0G0M2V9"/>
<dbReference type="STRING" id="1618345.UT18_C0009G0056"/>
<organism evidence="1 2">
    <name type="scientific">candidate division CPR2 bacterium GW2011_GWC2_39_10</name>
    <dbReference type="NCBI Taxonomy" id="1618345"/>
    <lineage>
        <taxon>Bacteria</taxon>
        <taxon>Bacteria division CPR2</taxon>
    </lineage>
</organism>
<comment type="caution">
    <text evidence="1">The sequence shown here is derived from an EMBL/GenBank/DDBJ whole genome shotgun (WGS) entry which is preliminary data.</text>
</comment>
<dbReference type="EMBL" id="LBVV01000009">
    <property type="protein sequence ID" value="KKQ94645.1"/>
    <property type="molecule type" value="Genomic_DNA"/>
</dbReference>